<dbReference type="RefSeq" id="WP_114641619.1">
    <property type="nucleotide sequence ID" value="NZ_JAACIO010000005.1"/>
</dbReference>
<evidence type="ECO:0000313" key="1">
    <source>
        <dbReference type="EMBL" id="REI42241.1"/>
    </source>
</evidence>
<dbReference type="EMBL" id="QUAJ01000005">
    <property type="protein sequence ID" value="REI42241.1"/>
    <property type="molecule type" value="Genomic_DNA"/>
</dbReference>
<reference evidence="1 2" key="1">
    <citation type="submission" date="2018-08" db="EMBL/GenBank/DDBJ databases">
        <title>Draft genome sequence of Psychrilyobacter sp. strain SD5 isolated from Black Sea water.</title>
        <authorList>
            <person name="Yadav S."/>
            <person name="Villanueva L."/>
            <person name="Damste J.S.S."/>
        </authorList>
    </citation>
    <scope>NUCLEOTIDE SEQUENCE [LARGE SCALE GENOMIC DNA]</scope>
    <source>
        <strain evidence="1 2">SD5</strain>
    </source>
</reference>
<name>A0ABX9KIZ2_9FUSO</name>
<evidence type="ECO:0000313" key="2">
    <source>
        <dbReference type="Proteomes" id="UP000263486"/>
    </source>
</evidence>
<sequence>MTMSNLKKDLKKFKDQAKEKQAEDDNNINIKIIAVENFRDKPRKSLLQDLKHMKEELEKRGEVFSDVLKEIENLGEC</sequence>
<protein>
    <submittedName>
        <fullName evidence="1">Uncharacterized protein</fullName>
    </submittedName>
</protein>
<keyword evidence="2" id="KW-1185">Reference proteome</keyword>
<dbReference type="Proteomes" id="UP000263486">
    <property type="component" value="Unassembled WGS sequence"/>
</dbReference>
<accession>A0ABX9KIZ2</accession>
<gene>
    <name evidence="1" type="ORF">DYH56_04260</name>
</gene>
<comment type="caution">
    <text evidence="1">The sequence shown here is derived from an EMBL/GenBank/DDBJ whole genome shotgun (WGS) entry which is preliminary data.</text>
</comment>
<organism evidence="1 2">
    <name type="scientific">Psychrilyobacter piezotolerans</name>
    <dbReference type="NCBI Taxonomy" id="2293438"/>
    <lineage>
        <taxon>Bacteria</taxon>
        <taxon>Fusobacteriati</taxon>
        <taxon>Fusobacteriota</taxon>
        <taxon>Fusobacteriia</taxon>
        <taxon>Fusobacteriales</taxon>
        <taxon>Fusobacteriaceae</taxon>
        <taxon>Psychrilyobacter</taxon>
    </lineage>
</organism>
<proteinExistence type="predicted"/>